<keyword evidence="4" id="KW-1185">Reference proteome</keyword>
<feature type="region of interest" description="Disordered" evidence="2">
    <location>
        <begin position="357"/>
        <end position="402"/>
    </location>
</feature>
<sequence>MTVDLGPRPLDGLRILDLTTVVMGPYASSILADMGADVIKLESPGGDILRQVGPSRSGEAGGMFLHANRGKRGIVLDLKSEEGRATALQLIADVDVLFYNLRPSAMERLGLSYEAVAAQNPAIIYVGAFGFGRDGRYADLPAYDDLIQGLAAIPALLAEAGDGTPRYVPVNIADRIVGLHAAIAILGAVHFRDRTGLGQRVDVPMFETMASMVLADHMAGLSYTPPLDAGGYRRLLTKERRPFRTADGHLCVVLYTDQHWRRFLEIAGRDDLTSDPRFVNHAARIKHADEIARELATILATRSTRAWQDVLGKADIPNAVMHTIESLMQDGHLEDVGFFIHSLHPSEGPVIEMAPPSRWSLSQPRASRPAPRLGEHTSEIAAELGNARREPNDVEHQPIRSF</sequence>
<dbReference type="KEGG" id="azc:AZC_1875"/>
<protein>
    <submittedName>
        <fullName evidence="3">Putative acyl-CoA transferase</fullName>
    </submittedName>
</protein>
<dbReference type="SUPFAM" id="SSF89796">
    <property type="entry name" value="CoA-transferase family III (CaiB/BaiF)"/>
    <property type="match status" value="1"/>
</dbReference>
<proteinExistence type="predicted"/>
<dbReference type="GO" id="GO:0008410">
    <property type="term" value="F:CoA-transferase activity"/>
    <property type="evidence" value="ECO:0007669"/>
    <property type="project" value="TreeGrafter"/>
</dbReference>
<evidence type="ECO:0000256" key="2">
    <source>
        <dbReference type="SAM" id="MobiDB-lite"/>
    </source>
</evidence>
<name>A8I2H4_AZOC5</name>
<reference evidence="3 4" key="4">
    <citation type="journal article" date="2009" name="Appl. Environ. Microbiol.">
        <title>Comparative genome-wide transcriptional profiling of Azorhizobium caulinodans ORS571 grown under free-living and symbiotic conditions.</title>
        <authorList>
            <person name="Tsukada S."/>
            <person name="Aono T."/>
            <person name="Akiba N."/>
            <person name="Lee KB."/>
            <person name="Liu CT."/>
            <person name="Toyazaki H."/>
            <person name="Oyaizu H."/>
        </authorList>
    </citation>
    <scope>NUCLEOTIDE SEQUENCE [LARGE SCALE GENOMIC DNA]</scope>
    <source>
        <strain evidence="4">ATCC 43989 / DSM 5975 / JCM 20966 / LMG 6465 / NBRC 14845 / NCIMB 13405 / ORS 571</strain>
    </source>
</reference>
<dbReference type="eggNOG" id="COG1804">
    <property type="taxonomic scope" value="Bacteria"/>
</dbReference>
<dbReference type="Gene3D" id="3.30.1540.10">
    <property type="entry name" value="formyl-coa transferase, domain 3"/>
    <property type="match status" value="1"/>
</dbReference>
<dbReference type="PANTHER" id="PTHR48207:SF4">
    <property type="entry name" value="BLL6097 PROTEIN"/>
    <property type="match status" value="1"/>
</dbReference>
<evidence type="ECO:0000256" key="1">
    <source>
        <dbReference type="ARBA" id="ARBA00022679"/>
    </source>
</evidence>
<gene>
    <name evidence="3" type="ordered locus">AZC_1875</name>
</gene>
<dbReference type="Gene3D" id="3.40.50.10540">
    <property type="entry name" value="Crotonobetainyl-coa:carnitine coa-transferase, domain 1"/>
    <property type="match status" value="1"/>
</dbReference>
<dbReference type="STRING" id="438753.AZC_1875"/>
<reference evidence="3 4" key="1">
    <citation type="journal article" date="2007" name="Appl. Environ. Microbiol.">
        <title>Rhizobial factors required for stem nodule maturation and maintenance in Sesbania rostrata-Azorhizobium caulinodans ORS571 symbiosis.</title>
        <authorList>
            <person name="Suzuki S."/>
            <person name="Aono T."/>
            <person name="Lee KB."/>
            <person name="Suzuki T."/>
            <person name="Liu CT."/>
            <person name="Miwa H."/>
            <person name="Wakao S."/>
            <person name="Iki T."/>
            <person name="Oyaizu H."/>
        </authorList>
    </citation>
    <scope>NUCLEOTIDE SEQUENCE [LARGE SCALE GENOMIC DNA]</scope>
    <source>
        <strain evidence="4">ATCC 43989 / DSM 5975 / JCM 20966 / LMG 6465 / NBRC 14845 / NCIMB 13405 / ORS 571</strain>
    </source>
</reference>
<dbReference type="InterPro" id="IPR003673">
    <property type="entry name" value="CoA-Trfase_fam_III"/>
</dbReference>
<dbReference type="AlphaFoldDB" id="A8I2H4"/>
<keyword evidence="1 3" id="KW-0808">Transferase</keyword>
<dbReference type="Proteomes" id="UP000000270">
    <property type="component" value="Chromosome"/>
</dbReference>
<reference evidence="3 4" key="6">
    <citation type="journal article" date="2011" name="Appl. Environ. Microbiol.">
        <title>Involvement of the azorhizobial chromosome partition gene (parA) in the onset of bacteroid differentiation during Sesbania rostrata stem nodule development.</title>
        <authorList>
            <person name="Liu CT."/>
            <person name="Lee KB."/>
            <person name="Wang YS."/>
            <person name="Peng MH."/>
            <person name="Lee KT."/>
            <person name="Suzuki S."/>
            <person name="Suzuki T."/>
            <person name="Oyaizu H."/>
        </authorList>
    </citation>
    <scope>NUCLEOTIDE SEQUENCE [LARGE SCALE GENOMIC DNA]</scope>
    <source>
        <strain evidence="4">ATCC 43989 / DSM 5975 / JCM 20966 / LMG 6465 / NBRC 14845 / NCIMB 13405 / ORS 571</strain>
    </source>
</reference>
<reference evidence="4" key="2">
    <citation type="submission" date="2007-04" db="EMBL/GenBank/DDBJ databases">
        <title>Complete genome sequence of the nitrogen-fixing bacterium Azorhizobium caulinodans ORS571.</title>
        <authorList>
            <person name="Lee K.B."/>
            <person name="Backer P.D."/>
            <person name="Aono T."/>
            <person name="Liu C.T."/>
            <person name="Suzuki S."/>
            <person name="Suzuki T."/>
            <person name="Kaneko T."/>
            <person name="Yamada M."/>
            <person name="Tabata S."/>
            <person name="Kupfer D.M."/>
            <person name="Najar F.Z."/>
            <person name="Wiley G.B."/>
            <person name="Roe B."/>
            <person name="Binnewies T."/>
            <person name="Ussery D."/>
            <person name="Vereecke D."/>
            <person name="Gevers D."/>
            <person name="Holsters M."/>
            <person name="Oyaizu H."/>
        </authorList>
    </citation>
    <scope>NUCLEOTIDE SEQUENCE [LARGE SCALE GENOMIC DNA]</scope>
    <source>
        <strain evidence="4">ATCC 43989 / DSM 5975 / JCM 20966 / LMG 6465 / NBRC 14845 / NCIMB 13405 / ORS 571</strain>
    </source>
</reference>
<evidence type="ECO:0000313" key="3">
    <source>
        <dbReference type="EMBL" id="BAF87873.1"/>
    </source>
</evidence>
<feature type="compositionally biased region" description="Basic and acidic residues" evidence="2">
    <location>
        <begin position="386"/>
        <end position="402"/>
    </location>
</feature>
<dbReference type="RefSeq" id="WP_012170403.1">
    <property type="nucleotide sequence ID" value="NC_009937.1"/>
</dbReference>
<reference evidence="3 4" key="5">
    <citation type="journal article" date="2010" name="Appl. Environ. Microbiol.">
        <title>phrR-like gene praR of Azorhizobium caulinodans ORS571 is essential for symbiosis with Sesbania rostrata and is involved in expression of reb genes.</title>
        <authorList>
            <person name="Akiba N."/>
            <person name="Aono T."/>
            <person name="Toyazaki H."/>
            <person name="Sato S."/>
            <person name="Oyaizu H."/>
        </authorList>
    </citation>
    <scope>NUCLEOTIDE SEQUENCE [LARGE SCALE GENOMIC DNA]</scope>
    <source>
        <strain evidence="4">ATCC 43989 / DSM 5975 / JCM 20966 / LMG 6465 / NBRC 14845 / NCIMB 13405 / ORS 571</strain>
    </source>
</reference>
<accession>A8I2H4</accession>
<dbReference type="PANTHER" id="PTHR48207">
    <property type="entry name" value="SUCCINATE--HYDROXYMETHYLGLUTARATE COA-TRANSFERASE"/>
    <property type="match status" value="1"/>
</dbReference>
<reference evidence="3 4" key="3">
    <citation type="journal article" date="2008" name="BMC Genomics">
        <title>The genome of the versatile nitrogen fixer Azorhizobium caulinodans ORS571.</title>
        <authorList>
            <person name="Lee KB."/>
            <person name="Backer P.D."/>
            <person name="Aono T."/>
            <person name="Liu CT."/>
            <person name="Suzuki S."/>
            <person name="Suzuki T."/>
            <person name="Kaneko T."/>
            <person name="Yamada M."/>
            <person name="Tabata S."/>
            <person name="Kupfer D.M."/>
            <person name="Najar F.Z."/>
            <person name="Wiley G.B."/>
            <person name="Roe B."/>
            <person name="Binnewies T.T."/>
            <person name="Ussery D.W."/>
            <person name="D'Haeze W."/>
            <person name="Herder J.D."/>
            <person name="Gevers D."/>
            <person name="Vereecke D."/>
            <person name="Holsters M."/>
            <person name="Oyaizu H."/>
        </authorList>
    </citation>
    <scope>NUCLEOTIDE SEQUENCE [LARGE SCALE GENOMIC DNA]</scope>
    <source>
        <strain evidence="4">ATCC 43989 / DSM 5975 / JCM 20966 / LMG 6465 / NBRC 14845 / NCIMB 13405 / ORS 571</strain>
    </source>
</reference>
<evidence type="ECO:0000313" key="4">
    <source>
        <dbReference type="Proteomes" id="UP000000270"/>
    </source>
</evidence>
<dbReference type="InterPro" id="IPR023606">
    <property type="entry name" value="CoA-Trfase_III_dom_1_sf"/>
</dbReference>
<dbReference type="EMBL" id="AP009384">
    <property type="protein sequence ID" value="BAF87873.1"/>
    <property type="molecule type" value="Genomic_DNA"/>
</dbReference>
<dbReference type="InterPro" id="IPR044855">
    <property type="entry name" value="CoA-Trfase_III_dom3_sf"/>
</dbReference>
<dbReference type="Pfam" id="PF02515">
    <property type="entry name" value="CoA_transf_3"/>
    <property type="match status" value="1"/>
</dbReference>
<dbReference type="InterPro" id="IPR050483">
    <property type="entry name" value="CoA-transferase_III_domain"/>
</dbReference>
<dbReference type="HOGENOM" id="CLU_033975_2_1_5"/>
<organism evidence="3 4">
    <name type="scientific">Azorhizobium caulinodans (strain ATCC 43989 / DSM 5975 / JCM 20966 / LMG 6465 / NBRC 14845 / NCIMB 13405 / ORS 571)</name>
    <dbReference type="NCBI Taxonomy" id="438753"/>
    <lineage>
        <taxon>Bacteria</taxon>
        <taxon>Pseudomonadati</taxon>
        <taxon>Pseudomonadota</taxon>
        <taxon>Alphaproteobacteria</taxon>
        <taxon>Hyphomicrobiales</taxon>
        <taxon>Xanthobacteraceae</taxon>
        <taxon>Azorhizobium</taxon>
    </lineage>
</organism>